<reference evidence="2 3" key="1">
    <citation type="submission" date="2015-01" db="EMBL/GenBank/DDBJ databases">
        <title>Draft genome of the acidophilic iron oxidizer Acidithrix ferrooxidans strain Py-F3.</title>
        <authorList>
            <person name="Poehlein A."/>
            <person name="Eisen S."/>
            <person name="Schloemann M."/>
            <person name="Johnson B.D."/>
            <person name="Daniel R."/>
            <person name="Muehling M."/>
        </authorList>
    </citation>
    <scope>NUCLEOTIDE SEQUENCE [LARGE SCALE GENOMIC DNA]</scope>
    <source>
        <strain evidence="2 3">Py-F3</strain>
    </source>
</reference>
<name>A0A0D8HEU9_9ACTN</name>
<organism evidence="2 3">
    <name type="scientific">Acidithrix ferrooxidans</name>
    <dbReference type="NCBI Taxonomy" id="1280514"/>
    <lineage>
        <taxon>Bacteria</taxon>
        <taxon>Bacillati</taxon>
        <taxon>Actinomycetota</taxon>
        <taxon>Acidimicrobiia</taxon>
        <taxon>Acidimicrobiales</taxon>
        <taxon>Acidimicrobiaceae</taxon>
        <taxon>Acidithrix</taxon>
    </lineage>
</organism>
<dbReference type="RefSeq" id="WP_200891360.1">
    <property type="nucleotide sequence ID" value="NZ_JXYS01000140.1"/>
</dbReference>
<comment type="caution">
    <text evidence="2">The sequence shown here is derived from an EMBL/GenBank/DDBJ whole genome shotgun (WGS) entry which is preliminary data.</text>
</comment>
<protein>
    <recommendedName>
        <fullName evidence="4">Antitoxin</fullName>
    </recommendedName>
</protein>
<evidence type="ECO:0008006" key="4">
    <source>
        <dbReference type="Google" id="ProtNLM"/>
    </source>
</evidence>
<dbReference type="EMBL" id="JXYS01000140">
    <property type="protein sequence ID" value="KJF15586.1"/>
    <property type="molecule type" value="Genomic_DNA"/>
</dbReference>
<comment type="similarity">
    <text evidence="1">Belongs to the phD/YefM antitoxin family.</text>
</comment>
<dbReference type="AlphaFoldDB" id="A0A0D8HEU9"/>
<evidence type="ECO:0000313" key="3">
    <source>
        <dbReference type="Proteomes" id="UP000032360"/>
    </source>
</evidence>
<evidence type="ECO:0000256" key="1">
    <source>
        <dbReference type="ARBA" id="ARBA00009981"/>
    </source>
</evidence>
<dbReference type="Proteomes" id="UP000032360">
    <property type="component" value="Unassembled WGS sequence"/>
</dbReference>
<dbReference type="InterPro" id="IPR036165">
    <property type="entry name" value="YefM-like_sf"/>
</dbReference>
<sequence>MATDTTDNKNLSVTEARNNFSQLVNRTAFAGEVTFVHRGRNHEPVAAIAPADLVEQYEALWDQEEAGSLWSVWPILRRVEQQRGPGMRSSGNWVFDNLLTLSRFNSNERDI</sequence>
<gene>
    <name evidence="2" type="ORF">AXFE_35740</name>
</gene>
<proteinExistence type="inferred from homology"/>
<dbReference type="SUPFAM" id="SSF143120">
    <property type="entry name" value="YefM-like"/>
    <property type="match status" value="1"/>
</dbReference>
<accession>A0A0D8HEU9</accession>
<evidence type="ECO:0000313" key="2">
    <source>
        <dbReference type="EMBL" id="KJF15586.1"/>
    </source>
</evidence>
<keyword evidence="3" id="KW-1185">Reference proteome</keyword>